<keyword evidence="2" id="KW-1185">Reference proteome</keyword>
<protein>
    <submittedName>
        <fullName evidence="1">Agamous-like MADS-box protein AGL104</fullName>
    </submittedName>
</protein>
<evidence type="ECO:0000313" key="2">
    <source>
        <dbReference type="Proteomes" id="UP001060215"/>
    </source>
</evidence>
<organism evidence="1 2">
    <name type="scientific">Camellia lanceoleosa</name>
    <dbReference type="NCBI Taxonomy" id="1840588"/>
    <lineage>
        <taxon>Eukaryota</taxon>
        <taxon>Viridiplantae</taxon>
        <taxon>Streptophyta</taxon>
        <taxon>Embryophyta</taxon>
        <taxon>Tracheophyta</taxon>
        <taxon>Spermatophyta</taxon>
        <taxon>Magnoliopsida</taxon>
        <taxon>eudicotyledons</taxon>
        <taxon>Gunneridae</taxon>
        <taxon>Pentapetalae</taxon>
        <taxon>asterids</taxon>
        <taxon>Ericales</taxon>
        <taxon>Theaceae</taxon>
        <taxon>Camellia</taxon>
    </lineage>
</organism>
<proteinExistence type="predicted"/>
<name>A0ACC0HLV1_9ERIC</name>
<accession>A0ACC0HLV1</accession>
<reference evidence="1 2" key="1">
    <citation type="journal article" date="2022" name="Plant J.">
        <title>Chromosome-level genome of Camellia lanceoleosa provides a valuable resource for understanding genome evolution and self-incompatibility.</title>
        <authorList>
            <person name="Gong W."/>
            <person name="Xiao S."/>
            <person name="Wang L."/>
            <person name="Liao Z."/>
            <person name="Chang Y."/>
            <person name="Mo W."/>
            <person name="Hu G."/>
            <person name="Li W."/>
            <person name="Zhao G."/>
            <person name="Zhu H."/>
            <person name="Hu X."/>
            <person name="Ji K."/>
            <person name="Xiang X."/>
            <person name="Song Q."/>
            <person name="Yuan D."/>
            <person name="Jin S."/>
            <person name="Zhang L."/>
        </authorList>
    </citation>
    <scope>NUCLEOTIDE SEQUENCE [LARGE SCALE GENOMIC DNA]</scope>
    <source>
        <strain evidence="1">SQ_2022a</strain>
    </source>
</reference>
<dbReference type="Proteomes" id="UP001060215">
    <property type="component" value="Chromosome 4"/>
</dbReference>
<evidence type="ECO:0000313" key="1">
    <source>
        <dbReference type="EMBL" id="KAI8013041.1"/>
    </source>
</evidence>
<sequence>MGRVKLEIKRIENNTNKQVTFSKRRNGLIKKAYELSVLCDIDVALIMFSPSARLTHFSSPKTRLEDVFTRFINLSDREMSSATSSPRKDIDYSCTILGSREFLISTLNQLWIENEVALHQTNQGAMKSDIELIEEIGILHQQLETAEKQLSIFKPDPSNLTSLEELESCEKKLEHILTTVTEKKEHLLNNQASSSSYNQSCMQEMLQQQQQTPIFCENTVVDGLLPDNGQNNHAQMFDASVPFIPLRDASNTVYEPMLQGSSSQMDPQGTWGCRVDQSDIENLPAWHHAYASTDPNSMPPPHLFSPIQHGMEEPVMMATRSDQVETASNSSLEQPHTTATNYEG</sequence>
<gene>
    <name evidence="1" type="ORF">LOK49_LG05G02920</name>
</gene>
<dbReference type="EMBL" id="CM045761">
    <property type="protein sequence ID" value="KAI8013041.1"/>
    <property type="molecule type" value="Genomic_DNA"/>
</dbReference>
<comment type="caution">
    <text evidence="1">The sequence shown here is derived from an EMBL/GenBank/DDBJ whole genome shotgun (WGS) entry which is preliminary data.</text>
</comment>